<organism evidence="1 2">
    <name type="scientific">Sporanaerobium hydrogeniformans</name>
    <dbReference type="NCBI Taxonomy" id="3072179"/>
    <lineage>
        <taxon>Bacteria</taxon>
        <taxon>Bacillati</taxon>
        <taxon>Bacillota</taxon>
        <taxon>Clostridia</taxon>
        <taxon>Lachnospirales</taxon>
        <taxon>Lachnospiraceae</taxon>
        <taxon>Sporanaerobium</taxon>
    </lineage>
</organism>
<proteinExistence type="predicted"/>
<evidence type="ECO:0000313" key="1">
    <source>
        <dbReference type="EMBL" id="PHV71139.1"/>
    </source>
</evidence>
<reference evidence="1" key="1">
    <citation type="submission" date="2017-10" db="EMBL/GenBank/DDBJ databases">
        <title>Genome sequence of cellulolytic Lachnospiraceae bacterium XHS1971 isolated from hotspring sediment.</title>
        <authorList>
            <person name="Vasudevan G."/>
            <person name="Joshi A.J."/>
            <person name="Hivarkar S."/>
            <person name="Lanjekar V.B."/>
            <person name="Dhakephalkar P.K."/>
            <person name="Dagar S."/>
        </authorList>
    </citation>
    <scope>NUCLEOTIDE SEQUENCE</scope>
    <source>
        <strain evidence="1">XHS1971</strain>
    </source>
</reference>
<name>A0AC61DD36_9FIRM</name>
<accession>A0AC61DD36</accession>
<protein>
    <submittedName>
        <fullName evidence="1">RNA pseudouridine synthase</fullName>
    </submittedName>
</protein>
<gene>
    <name evidence="1" type="ORF">CS063_07360</name>
</gene>
<dbReference type="Proteomes" id="UP000224460">
    <property type="component" value="Unassembled WGS sequence"/>
</dbReference>
<comment type="caution">
    <text evidence="1">The sequence shown here is derived from an EMBL/GenBank/DDBJ whole genome shotgun (WGS) entry which is preliminary data.</text>
</comment>
<dbReference type="EMBL" id="PEDL01000005">
    <property type="protein sequence ID" value="PHV71139.1"/>
    <property type="molecule type" value="Genomic_DNA"/>
</dbReference>
<sequence>MKEIISLIVEDKEGTRLDKYLSLELEDYTRSFLQKQIEGGQVTVNGHVQNTKYKVKLGETILVTIPEPVEVGICEENIPLDIVYEDEDLLIVNKPQDMVVHPAPGNYTGTLVNALMYHAKDQLSGINGEIRPGIVHRIDKDTSGLLMVAKNDKTHLALSEALKVHAITRKYHAVVHGTFKEEEGIVEAPLGRSTQDRKKMAVVAGGRPAKTHYRVLETYKEFSYVELTLFTGRTHQIRVHMKHIGHPLLGDPVYGPLKNKFGLTKQTLHAKVLGFVHPTQGYYREFNSELPKYFEQIIDKLRKS</sequence>
<evidence type="ECO:0000313" key="2">
    <source>
        <dbReference type="Proteomes" id="UP000224460"/>
    </source>
</evidence>
<keyword evidence="2" id="KW-1185">Reference proteome</keyword>